<dbReference type="GO" id="GO:0009738">
    <property type="term" value="P:abscisic acid-activated signaling pathway"/>
    <property type="evidence" value="ECO:0007669"/>
    <property type="project" value="UniProtKB-ARBA"/>
</dbReference>
<reference evidence="17" key="1">
    <citation type="submission" date="2025-08" db="UniProtKB">
        <authorList>
            <consortium name="RefSeq"/>
        </authorList>
    </citation>
    <scope>IDENTIFICATION</scope>
</reference>
<evidence type="ECO:0000256" key="3">
    <source>
        <dbReference type="ARBA" id="ARBA00022527"/>
    </source>
</evidence>
<dbReference type="Pfam" id="PF00069">
    <property type="entry name" value="Pkinase"/>
    <property type="match status" value="1"/>
</dbReference>
<dbReference type="OMA" id="NGNTTHN"/>
<dbReference type="AlphaFoldDB" id="A0A1U7YY48"/>
<evidence type="ECO:0000256" key="1">
    <source>
        <dbReference type="ARBA" id="ARBA00004123"/>
    </source>
</evidence>
<dbReference type="PANTHER" id="PTHR48011:SF4">
    <property type="entry name" value="MITOGEN-ACTIVATED PROTEIN KINASE KINASE KINASE 19"/>
    <property type="match status" value="1"/>
</dbReference>
<dbReference type="GO" id="GO:0006970">
    <property type="term" value="P:response to osmotic stress"/>
    <property type="evidence" value="ECO:0007669"/>
    <property type="project" value="UniProtKB-ARBA"/>
</dbReference>
<dbReference type="RefSeq" id="XP_010244478.1">
    <property type="nucleotide sequence ID" value="XM_010246176.2"/>
</dbReference>
<evidence type="ECO:0000259" key="15">
    <source>
        <dbReference type="PROSITE" id="PS50011"/>
    </source>
</evidence>
<dbReference type="FunFam" id="1.10.510.10:FF:000852">
    <property type="entry name" value="Mitogen-activated protein kinase kinase kinase 17"/>
    <property type="match status" value="1"/>
</dbReference>
<keyword evidence="6 12" id="KW-0547">Nucleotide-binding</keyword>
<dbReference type="GO" id="GO:0005524">
    <property type="term" value="F:ATP binding"/>
    <property type="evidence" value="ECO:0007669"/>
    <property type="project" value="UniProtKB-UniRule"/>
</dbReference>
<comment type="subcellular location">
    <subcellularLocation>
        <location evidence="1">Nucleus</location>
    </subcellularLocation>
</comment>
<dbReference type="GeneID" id="104588304"/>
<protein>
    <recommendedName>
        <fullName evidence="2">mitogen-activated protein kinase kinase kinase</fullName>
        <ecNumber evidence="2">2.7.11.25</ecNumber>
    </recommendedName>
</protein>
<dbReference type="InterPro" id="IPR017441">
    <property type="entry name" value="Protein_kinase_ATP_BS"/>
</dbReference>
<keyword evidence="7" id="KW-0418">Kinase</keyword>
<evidence type="ECO:0000256" key="10">
    <source>
        <dbReference type="ARBA" id="ARBA00047559"/>
    </source>
</evidence>
<evidence type="ECO:0000256" key="14">
    <source>
        <dbReference type="SAM" id="MobiDB-lite"/>
    </source>
</evidence>
<dbReference type="FunCoup" id="A0A1U7YY48">
    <property type="interactions" value="616"/>
</dbReference>
<dbReference type="STRING" id="4432.A0A1U7YY48"/>
<feature type="region of interest" description="Disordered" evidence="14">
    <location>
        <begin position="350"/>
        <end position="372"/>
    </location>
</feature>
<evidence type="ECO:0000256" key="5">
    <source>
        <dbReference type="ARBA" id="ARBA00022679"/>
    </source>
</evidence>
<comment type="catalytic activity">
    <reaction evidence="11">
        <text>L-seryl-[protein] + ATP = O-phospho-L-seryl-[protein] + ADP + H(+)</text>
        <dbReference type="Rhea" id="RHEA:17989"/>
        <dbReference type="Rhea" id="RHEA-COMP:9863"/>
        <dbReference type="Rhea" id="RHEA-COMP:11604"/>
        <dbReference type="ChEBI" id="CHEBI:15378"/>
        <dbReference type="ChEBI" id="CHEBI:29999"/>
        <dbReference type="ChEBI" id="CHEBI:30616"/>
        <dbReference type="ChEBI" id="CHEBI:83421"/>
        <dbReference type="ChEBI" id="CHEBI:456216"/>
        <dbReference type="EC" id="2.7.11.25"/>
    </reaction>
</comment>
<proteinExistence type="inferred from homology"/>
<evidence type="ECO:0000256" key="4">
    <source>
        <dbReference type="ARBA" id="ARBA00022553"/>
    </source>
</evidence>
<evidence type="ECO:0000256" key="11">
    <source>
        <dbReference type="ARBA" id="ARBA00048329"/>
    </source>
</evidence>
<evidence type="ECO:0000256" key="6">
    <source>
        <dbReference type="ARBA" id="ARBA00022741"/>
    </source>
</evidence>
<dbReference type="GO" id="GO:0004709">
    <property type="term" value="F:MAP kinase kinase kinase activity"/>
    <property type="evidence" value="ECO:0007669"/>
    <property type="project" value="UniProtKB-EC"/>
</dbReference>
<feature type="compositionally biased region" description="Polar residues" evidence="14">
    <location>
        <begin position="351"/>
        <end position="372"/>
    </location>
</feature>
<dbReference type="CDD" id="cd06606">
    <property type="entry name" value="STKc_MAPKKK"/>
    <property type="match status" value="1"/>
</dbReference>
<dbReference type="GO" id="GO:0005634">
    <property type="term" value="C:nucleus"/>
    <property type="evidence" value="ECO:0007669"/>
    <property type="project" value="UniProtKB-SubCell"/>
</dbReference>
<evidence type="ECO:0000256" key="7">
    <source>
        <dbReference type="ARBA" id="ARBA00022777"/>
    </source>
</evidence>
<dbReference type="PROSITE" id="PS00108">
    <property type="entry name" value="PROTEIN_KINASE_ST"/>
    <property type="match status" value="1"/>
</dbReference>
<dbReference type="Proteomes" id="UP000189703">
    <property type="component" value="Unplaced"/>
</dbReference>
<comment type="similarity">
    <text evidence="13">Belongs to the protein kinase superfamily.</text>
</comment>
<keyword evidence="4" id="KW-0597">Phosphoprotein</keyword>
<keyword evidence="5" id="KW-0808">Transferase</keyword>
<evidence type="ECO:0000256" key="12">
    <source>
        <dbReference type="PROSITE-ProRule" id="PRU10141"/>
    </source>
</evidence>
<sequence>MDWTRGRTLGRGSSATVSLATAVRSGETEIFAVKSVELSRSEFLQREQRILSSIRCSRIVGYRGCDITSENGQLLYNLFMEYVPGGSLTDAIQKQGGRLDESAIRLHLRQILGGIHYLHTSGLVHCDIKGRNVLIGKDGAKIADLGCARWVDQVSESMSIAGTPVFMAPEVARGDEQGFPADVWAIGCTVIEMATGRLPWSDASDPVSALYRIAFTEDTPELPNCLSEQAKDFLSKCLRRDPKDRWTISQLLKHPFVDEPSSGLNQIQDSASKSPTSILDQAFWDSLEEPETPRSLRSLNSPAERIQQLCGNISSSSSPRLPDWSWDNSWITVRSNSTTTTNNCFQEVEQDNSLSRDQSMTPADEPTTVNGSFTVSDEELNFYGSSGVNEDSMNYSVNDISGRIGSDIDCKCDNVLSRNNINYENLFPSIKILFNDIKI</sequence>
<dbReference type="EC" id="2.7.11.25" evidence="2"/>
<keyword evidence="8 12" id="KW-0067">ATP-binding</keyword>
<gene>
    <name evidence="17" type="primary">LOC104588304</name>
</gene>
<dbReference type="GO" id="GO:0007165">
    <property type="term" value="P:signal transduction"/>
    <property type="evidence" value="ECO:0000318"/>
    <property type="project" value="GO_Central"/>
</dbReference>
<dbReference type="GO" id="GO:0019901">
    <property type="term" value="F:protein kinase binding"/>
    <property type="evidence" value="ECO:0007669"/>
    <property type="project" value="UniProtKB-ARBA"/>
</dbReference>
<dbReference type="KEGG" id="nnu:104588304"/>
<organism evidence="16 17">
    <name type="scientific">Nelumbo nucifera</name>
    <name type="common">Sacred lotus</name>
    <dbReference type="NCBI Taxonomy" id="4432"/>
    <lineage>
        <taxon>Eukaryota</taxon>
        <taxon>Viridiplantae</taxon>
        <taxon>Streptophyta</taxon>
        <taxon>Embryophyta</taxon>
        <taxon>Tracheophyta</taxon>
        <taxon>Spermatophyta</taxon>
        <taxon>Magnoliopsida</taxon>
        <taxon>Proteales</taxon>
        <taxon>Nelumbonaceae</taxon>
        <taxon>Nelumbo</taxon>
    </lineage>
</organism>
<dbReference type="Gene3D" id="3.30.200.20">
    <property type="entry name" value="Phosphorylase Kinase, domain 1"/>
    <property type="match status" value="1"/>
</dbReference>
<dbReference type="InterPro" id="IPR000719">
    <property type="entry name" value="Prot_kinase_dom"/>
</dbReference>
<accession>A0A1U7YY48</accession>
<keyword evidence="16" id="KW-1185">Reference proteome</keyword>
<comment type="catalytic activity">
    <reaction evidence="10">
        <text>L-threonyl-[protein] + ATP = O-phospho-L-threonyl-[protein] + ADP + H(+)</text>
        <dbReference type="Rhea" id="RHEA:46608"/>
        <dbReference type="Rhea" id="RHEA-COMP:11060"/>
        <dbReference type="Rhea" id="RHEA-COMP:11605"/>
        <dbReference type="ChEBI" id="CHEBI:15378"/>
        <dbReference type="ChEBI" id="CHEBI:30013"/>
        <dbReference type="ChEBI" id="CHEBI:30616"/>
        <dbReference type="ChEBI" id="CHEBI:61977"/>
        <dbReference type="ChEBI" id="CHEBI:456216"/>
        <dbReference type="EC" id="2.7.11.25"/>
    </reaction>
</comment>
<dbReference type="GO" id="GO:0004672">
    <property type="term" value="F:protein kinase activity"/>
    <property type="evidence" value="ECO:0000318"/>
    <property type="project" value="GO_Central"/>
</dbReference>
<evidence type="ECO:0000313" key="17">
    <source>
        <dbReference type="RefSeq" id="XP_010244478.1"/>
    </source>
</evidence>
<evidence type="ECO:0000256" key="8">
    <source>
        <dbReference type="ARBA" id="ARBA00022840"/>
    </source>
</evidence>
<keyword evidence="9" id="KW-0539">Nucleus</keyword>
<dbReference type="PROSITE" id="PS00107">
    <property type="entry name" value="PROTEIN_KINASE_ATP"/>
    <property type="match status" value="1"/>
</dbReference>
<evidence type="ECO:0000256" key="13">
    <source>
        <dbReference type="RuleBase" id="RU000304"/>
    </source>
</evidence>
<name>A0A1U7YY48_NELNU</name>
<dbReference type="InterPro" id="IPR011009">
    <property type="entry name" value="Kinase-like_dom_sf"/>
</dbReference>
<feature type="domain" description="Protein kinase" evidence="15">
    <location>
        <begin position="3"/>
        <end position="257"/>
    </location>
</feature>
<feature type="binding site" evidence="12">
    <location>
        <position position="34"/>
    </location>
    <ligand>
        <name>ATP</name>
        <dbReference type="ChEBI" id="CHEBI:30616"/>
    </ligand>
</feature>
<dbReference type="SMART" id="SM00220">
    <property type="entry name" value="S_TKc"/>
    <property type="match status" value="1"/>
</dbReference>
<dbReference type="InterPro" id="IPR052751">
    <property type="entry name" value="Plant_MAPKKK"/>
</dbReference>
<dbReference type="eggNOG" id="KOG0198">
    <property type="taxonomic scope" value="Eukaryota"/>
</dbReference>
<keyword evidence="3 13" id="KW-0723">Serine/threonine-protein kinase</keyword>
<evidence type="ECO:0000256" key="9">
    <source>
        <dbReference type="ARBA" id="ARBA00023242"/>
    </source>
</evidence>
<dbReference type="InParanoid" id="A0A1U7YY48"/>
<dbReference type="PANTHER" id="PTHR48011">
    <property type="entry name" value="CCR4-NOT TRANSCRIPTIONAL COMPLEX SUBUNIT CAF120-RELATED"/>
    <property type="match status" value="1"/>
</dbReference>
<dbReference type="Gene3D" id="1.10.510.10">
    <property type="entry name" value="Transferase(Phosphotransferase) domain 1"/>
    <property type="match status" value="1"/>
</dbReference>
<evidence type="ECO:0000256" key="2">
    <source>
        <dbReference type="ARBA" id="ARBA00012406"/>
    </source>
</evidence>
<dbReference type="OrthoDB" id="275301at2759"/>
<evidence type="ECO:0000313" key="16">
    <source>
        <dbReference type="Proteomes" id="UP000189703"/>
    </source>
</evidence>
<dbReference type="InterPro" id="IPR008271">
    <property type="entry name" value="Ser/Thr_kinase_AS"/>
</dbReference>
<dbReference type="SUPFAM" id="SSF56112">
    <property type="entry name" value="Protein kinase-like (PK-like)"/>
    <property type="match status" value="1"/>
</dbReference>
<dbReference type="PROSITE" id="PS50011">
    <property type="entry name" value="PROTEIN_KINASE_DOM"/>
    <property type="match status" value="1"/>
</dbReference>